<protein>
    <submittedName>
        <fullName evidence="3">Uncharacterized protein</fullName>
    </submittedName>
</protein>
<evidence type="ECO:0000256" key="1">
    <source>
        <dbReference type="SAM" id="MobiDB-lite"/>
    </source>
</evidence>
<keyword evidence="2" id="KW-1133">Transmembrane helix</keyword>
<reference evidence="4" key="1">
    <citation type="submission" date="2017-09" db="EMBL/GenBank/DDBJ databases">
        <authorList>
            <person name="Varghese N."/>
            <person name="Submissions S."/>
        </authorList>
    </citation>
    <scope>NUCLEOTIDE SEQUENCE [LARGE SCALE GENOMIC DNA]</scope>
    <source>
        <strain evidence="4">CGMCC 1.12641</strain>
    </source>
</reference>
<evidence type="ECO:0000313" key="4">
    <source>
        <dbReference type="Proteomes" id="UP000219193"/>
    </source>
</evidence>
<proteinExistence type="predicted"/>
<dbReference type="RefSeq" id="WP_097056733.1">
    <property type="nucleotide sequence ID" value="NZ_OCMF01000003.1"/>
</dbReference>
<feature type="compositionally biased region" description="Polar residues" evidence="1">
    <location>
        <begin position="12"/>
        <end position="23"/>
    </location>
</feature>
<keyword evidence="4" id="KW-1185">Reference proteome</keyword>
<keyword evidence="2" id="KW-0472">Membrane</keyword>
<sequence>MQPEKRKDFNEQAGSKKTSSSNKIPLPKKEGKGFTGALKKAGFKVWLAVMIIGGTLAFIVALFLL</sequence>
<name>A0A285X6Q8_9FLAO</name>
<feature type="compositionally biased region" description="Basic and acidic residues" evidence="1">
    <location>
        <begin position="1"/>
        <end position="10"/>
    </location>
</feature>
<dbReference type="OrthoDB" id="1454221at2"/>
<feature type="transmembrane region" description="Helical" evidence="2">
    <location>
        <begin position="45"/>
        <end position="64"/>
    </location>
</feature>
<dbReference type="Proteomes" id="UP000219193">
    <property type="component" value="Unassembled WGS sequence"/>
</dbReference>
<keyword evidence="2" id="KW-0812">Transmembrane</keyword>
<gene>
    <name evidence="3" type="ORF">SAMN06296241_2533</name>
</gene>
<organism evidence="3 4">
    <name type="scientific">Salinimicrobium sediminis</name>
    <dbReference type="NCBI Taxonomy" id="1343891"/>
    <lineage>
        <taxon>Bacteria</taxon>
        <taxon>Pseudomonadati</taxon>
        <taxon>Bacteroidota</taxon>
        <taxon>Flavobacteriia</taxon>
        <taxon>Flavobacteriales</taxon>
        <taxon>Flavobacteriaceae</taxon>
        <taxon>Salinimicrobium</taxon>
    </lineage>
</organism>
<feature type="region of interest" description="Disordered" evidence="1">
    <location>
        <begin position="1"/>
        <end position="34"/>
    </location>
</feature>
<dbReference type="EMBL" id="OCMF01000003">
    <property type="protein sequence ID" value="SOC80968.1"/>
    <property type="molecule type" value="Genomic_DNA"/>
</dbReference>
<evidence type="ECO:0000256" key="2">
    <source>
        <dbReference type="SAM" id="Phobius"/>
    </source>
</evidence>
<dbReference type="AlphaFoldDB" id="A0A285X6Q8"/>
<accession>A0A285X6Q8</accession>
<evidence type="ECO:0000313" key="3">
    <source>
        <dbReference type="EMBL" id="SOC80968.1"/>
    </source>
</evidence>